<organism evidence="1 2">
    <name type="scientific">Brucella tritici</name>
    <dbReference type="NCBI Taxonomy" id="94626"/>
    <lineage>
        <taxon>Bacteria</taxon>
        <taxon>Pseudomonadati</taxon>
        <taxon>Pseudomonadota</taxon>
        <taxon>Alphaproteobacteria</taxon>
        <taxon>Hyphomicrobiales</taxon>
        <taxon>Brucellaceae</taxon>
        <taxon>Brucella/Ochrobactrum group</taxon>
        <taxon>Brucella</taxon>
    </lineage>
</organism>
<dbReference type="InterPro" id="IPR036890">
    <property type="entry name" value="HATPase_C_sf"/>
</dbReference>
<dbReference type="EMBL" id="WBVX01000016">
    <property type="protein sequence ID" value="KAB2683268.1"/>
    <property type="molecule type" value="Genomic_DNA"/>
</dbReference>
<reference evidence="1 2" key="1">
    <citation type="submission" date="2019-09" db="EMBL/GenBank/DDBJ databases">
        <title>Taxonomic organization of the family Brucellaceae based on a phylogenomic approach.</title>
        <authorList>
            <person name="Leclercq S."/>
            <person name="Cloeckaert A."/>
            <person name="Zygmunt M.S."/>
        </authorList>
    </citation>
    <scope>NUCLEOTIDE SEQUENCE [LARGE SCALE GENOMIC DNA]</scope>
    <source>
        <strain evidence="1 2">WS1830</strain>
    </source>
</reference>
<evidence type="ECO:0000313" key="2">
    <source>
        <dbReference type="Proteomes" id="UP000481643"/>
    </source>
</evidence>
<evidence type="ECO:0000313" key="1">
    <source>
        <dbReference type="EMBL" id="KAB2683268.1"/>
    </source>
</evidence>
<dbReference type="RefSeq" id="WP_151652247.1">
    <property type="nucleotide sequence ID" value="NZ_WBVX01000016.1"/>
</dbReference>
<dbReference type="AlphaFoldDB" id="A0A6L3YK52"/>
<accession>A0A6L3YK52</accession>
<comment type="caution">
    <text evidence="1">The sequence shown here is derived from an EMBL/GenBank/DDBJ whole genome shotgun (WGS) entry which is preliminary data.</text>
</comment>
<protein>
    <recommendedName>
        <fullName evidence="3">ATP-binding protein</fullName>
    </recommendedName>
</protein>
<dbReference type="Proteomes" id="UP000481643">
    <property type="component" value="Unassembled WGS sequence"/>
</dbReference>
<sequence length="559" mass="61722">MRSFSFHAQVAAQAIEKVGRLFNASIDDILNELLQNARRADATKVVIDQIEDPRFGPSIRIADDGAGLADPRSLFSLGQSEWSTALSQSEDAAGMGFFSLANRGAMIVAQQKGTEHAWTIAATPDAFHGKEPVTVDVRPDGHQGVTVIFPERKGENLAGAVRVASRHFPVPVIFNGEEMPSSDFLETADHIEEWNGIRIGVFGSDQVRHNVDNANFHGVTLKINLPELHQAWHRTLFARIDVVDCAHLKLVLPARKDIVRDALYDALIEEINRLYFRMVAASGAHSLTFQDYQHSRKLGIDLKEAAAFLRPYAATYADPDRNLYLAPQKVTSAALVYEGAGSHEEQALARALAKLDQVPPMFEPHHPFAGYTWYDELSRMLVKSYRIEIDGAVEEVDPCDLFCAKGRPDRLTILLEIAGSEHLERALETDLIVLGPDYGSLDEMEILVTKQSAITPSELTTFLVDALFSPSDDADAGSYEQQEEWFSDQAEDLSIALLETEHAADLNAIVRVVERDLVWRVPREGAFLIRIDDRKVSVEGFSPTADARASASLASQAAP</sequence>
<dbReference type="Gene3D" id="3.30.565.10">
    <property type="entry name" value="Histidine kinase-like ATPase, C-terminal domain"/>
    <property type="match status" value="1"/>
</dbReference>
<name>A0A6L3YK52_9HYPH</name>
<evidence type="ECO:0008006" key="3">
    <source>
        <dbReference type="Google" id="ProtNLM"/>
    </source>
</evidence>
<gene>
    <name evidence="1" type="ORF">F9L08_15540</name>
</gene>
<dbReference type="SUPFAM" id="SSF55874">
    <property type="entry name" value="ATPase domain of HSP90 chaperone/DNA topoisomerase II/histidine kinase"/>
    <property type="match status" value="1"/>
</dbReference>
<proteinExistence type="predicted"/>